<dbReference type="RefSeq" id="WP_145176285.1">
    <property type="nucleotide sequence ID" value="NZ_CP036525.1"/>
</dbReference>
<dbReference type="Proteomes" id="UP000318538">
    <property type="component" value="Chromosome"/>
</dbReference>
<dbReference type="EMBL" id="CP036525">
    <property type="protein sequence ID" value="QDT07814.1"/>
    <property type="molecule type" value="Genomic_DNA"/>
</dbReference>
<organism evidence="2 3">
    <name type="scientific">Rubripirellula lacrimiformis</name>
    <dbReference type="NCBI Taxonomy" id="1930273"/>
    <lineage>
        <taxon>Bacteria</taxon>
        <taxon>Pseudomonadati</taxon>
        <taxon>Planctomycetota</taxon>
        <taxon>Planctomycetia</taxon>
        <taxon>Pirellulales</taxon>
        <taxon>Pirellulaceae</taxon>
        <taxon>Rubripirellula</taxon>
    </lineage>
</organism>
<dbReference type="AlphaFoldDB" id="A0A517NKZ8"/>
<proteinExistence type="predicted"/>
<evidence type="ECO:0000256" key="1">
    <source>
        <dbReference type="SAM" id="MobiDB-lite"/>
    </source>
</evidence>
<evidence type="ECO:0000313" key="2">
    <source>
        <dbReference type="EMBL" id="QDT07814.1"/>
    </source>
</evidence>
<feature type="region of interest" description="Disordered" evidence="1">
    <location>
        <begin position="1"/>
        <end position="21"/>
    </location>
</feature>
<name>A0A517NKZ8_9BACT</name>
<reference evidence="2 3" key="1">
    <citation type="submission" date="2019-02" db="EMBL/GenBank/DDBJ databases">
        <title>Deep-cultivation of Planctomycetes and their phenomic and genomic characterization uncovers novel biology.</title>
        <authorList>
            <person name="Wiegand S."/>
            <person name="Jogler M."/>
            <person name="Boedeker C."/>
            <person name="Pinto D."/>
            <person name="Vollmers J."/>
            <person name="Rivas-Marin E."/>
            <person name="Kohn T."/>
            <person name="Peeters S.H."/>
            <person name="Heuer A."/>
            <person name="Rast P."/>
            <person name="Oberbeckmann S."/>
            <person name="Bunk B."/>
            <person name="Jeske O."/>
            <person name="Meyerdierks A."/>
            <person name="Storesund J.E."/>
            <person name="Kallscheuer N."/>
            <person name="Luecker S."/>
            <person name="Lage O.M."/>
            <person name="Pohl T."/>
            <person name="Merkel B.J."/>
            <person name="Hornburger P."/>
            <person name="Mueller R.-W."/>
            <person name="Bruemmer F."/>
            <person name="Labrenz M."/>
            <person name="Spormann A.M."/>
            <person name="Op den Camp H."/>
            <person name="Overmann J."/>
            <person name="Amann R."/>
            <person name="Jetten M.S.M."/>
            <person name="Mascher T."/>
            <person name="Medema M.H."/>
            <person name="Devos D.P."/>
            <person name="Kaster A.-K."/>
            <person name="Ovreas L."/>
            <person name="Rohde M."/>
            <person name="Galperin M.Y."/>
            <person name="Jogler C."/>
        </authorList>
    </citation>
    <scope>NUCLEOTIDE SEQUENCE [LARGE SCALE GENOMIC DNA]</scope>
    <source>
        <strain evidence="2 3">K22_7</strain>
    </source>
</reference>
<keyword evidence="3" id="KW-1185">Reference proteome</keyword>
<evidence type="ECO:0000313" key="3">
    <source>
        <dbReference type="Proteomes" id="UP000318538"/>
    </source>
</evidence>
<sequence>MIRPATTKAAPPDFTLRESTNPGGHIAEANVNAFAAAAAAVLIAAKKQRRLREEMQAETIPATSDK</sequence>
<accession>A0A517NKZ8</accession>
<dbReference type="KEGG" id="rlc:K227x_62420"/>
<protein>
    <submittedName>
        <fullName evidence="2">Uncharacterized protein</fullName>
    </submittedName>
</protein>
<gene>
    <name evidence="2" type="ORF">K227x_62420</name>
</gene>